<dbReference type="SUPFAM" id="SSF53474">
    <property type="entry name" value="alpha/beta-Hydrolases"/>
    <property type="match status" value="1"/>
</dbReference>
<dbReference type="AlphaFoldDB" id="A0A2M8WKF6"/>
<gene>
    <name evidence="4" type="ORF">BC777_0192</name>
</gene>
<dbReference type="RefSeq" id="WP_100366300.1">
    <property type="nucleotide sequence ID" value="NZ_PGTY01000001.1"/>
</dbReference>
<dbReference type="InterPro" id="IPR050300">
    <property type="entry name" value="GDXG_lipolytic_enzyme"/>
</dbReference>
<protein>
    <submittedName>
        <fullName evidence="4">Alpha/beta hydrolase family protein</fullName>
    </submittedName>
</protein>
<reference evidence="4 5" key="1">
    <citation type="submission" date="2017-11" db="EMBL/GenBank/DDBJ databases">
        <title>Genomic Encyclopedia of Archaeal and Bacterial Type Strains, Phase II (KMG-II): From Individual Species to Whole Genera.</title>
        <authorList>
            <person name="Goeker M."/>
        </authorList>
    </citation>
    <scope>NUCLEOTIDE SEQUENCE [LARGE SCALE GENOMIC DNA]</scope>
    <source>
        <strain evidence="4 5">DSM 29128</strain>
    </source>
</reference>
<comment type="caution">
    <text evidence="4">The sequence shown here is derived from an EMBL/GenBank/DDBJ whole genome shotgun (WGS) entry which is preliminary data.</text>
</comment>
<accession>A0A2M8WKF6</accession>
<evidence type="ECO:0000256" key="1">
    <source>
        <dbReference type="ARBA" id="ARBA00022801"/>
    </source>
</evidence>
<evidence type="ECO:0000313" key="5">
    <source>
        <dbReference type="Proteomes" id="UP000228531"/>
    </source>
</evidence>
<dbReference type="PANTHER" id="PTHR48081:SF33">
    <property type="entry name" value="KYNURENINE FORMAMIDASE"/>
    <property type="match status" value="1"/>
</dbReference>
<feature type="domain" description="BD-FAE-like" evidence="3">
    <location>
        <begin position="36"/>
        <end position="209"/>
    </location>
</feature>
<dbReference type="InterPro" id="IPR049492">
    <property type="entry name" value="BD-FAE-like_dom"/>
</dbReference>
<sequence length="270" mass="29229">MKPLVTALTLLLAICSAAHAQSRQEISYGPDPMQNLDVYLPPNPEAAPILVMLHGGAWRIGDKRNRDVWQSKVTHWLPQGYVFISVNTRLLPDADPVMQAQDLAMALGFIQQNADRINADADRIVLMGHSAGAHVAALLATRDDIKAAAGLAPWRGTVLLDTAALDVADMMQDEPAPLYRRAFGSDDAFWRTASPAAHLDRGDGPFLIVCSSQRYTPCAAAQTFQRDARQDAVAVVVLPQNLSHGQVNAQLGQPSAYTQAVSGWMNTVLD</sequence>
<dbReference type="Gene3D" id="3.40.50.1820">
    <property type="entry name" value="alpha/beta hydrolase"/>
    <property type="match status" value="1"/>
</dbReference>
<dbReference type="OrthoDB" id="9771666at2"/>
<keyword evidence="5" id="KW-1185">Reference proteome</keyword>
<name>A0A2M8WKF6_9RHOB</name>
<evidence type="ECO:0000256" key="2">
    <source>
        <dbReference type="SAM" id="SignalP"/>
    </source>
</evidence>
<organism evidence="4 5">
    <name type="scientific">Yoonia maricola</name>
    <dbReference type="NCBI Taxonomy" id="420999"/>
    <lineage>
        <taxon>Bacteria</taxon>
        <taxon>Pseudomonadati</taxon>
        <taxon>Pseudomonadota</taxon>
        <taxon>Alphaproteobacteria</taxon>
        <taxon>Rhodobacterales</taxon>
        <taxon>Paracoccaceae</taxon>
        <taxon>Yoonia</taxon>
    </lineage>
</organism>
<keyword evidence="1 4" id="KW-0378">Hydrolase</keyword>
<dbReference type="Proteomes" id="UP000228531">
    <property type="component" value="Unassembled WGS sequence"/>
</dbReference>
<keyword evidence="2" id="KW-0732">Signal</keyword>
<dbReference type="PANTHER" id="PTHR48081">
    <property type="entry name" value="AB HYDROLASE SUPERFAMILY PROTEIN C4A8.06C"/>
    <property type="match status" value="1"/>
</dbReference>
<feature type="signal peptide" evidence="2">
    <location>
        <begin position="1"/>
        <end position="20"/>
    </location>
</feature>
<dbReference type="Pfam" id="PF20434">
    <property type="entry name" value="BD-FAE"/>
    <property type="match status" value="1"/>
</dbReference>
<dbReference type="InterPro" id="IPR029058">
    <property type="entry name" value="AB_hydrolase_fold"/>
</dbReference>
<evidence type="ECO:0000259" key="3">
    <source>
        <dbReference type="Pfam" id="PF20434"/>
    </source>
</evidence>
<evidence type="ECO:0000313" key="4">
    <source>
        <dbReference type="EMBL" id="PJI91366.1"/>
    </source>
</evidence>
<feature type="chain" id="PRO_5014630984" evidence="2">
    <location>
        <begin position="21"/>
        <end position="270"/>
    </location>
</feature>
<proteinExistence type="predicted"/>
<dbReference type="EMBL" id="PGTY01000001">
    <property type="protein sequence ID" value="PJI91366.1"/>
    <property type="molecule type" value="Genomic_DNA"/>
</dbReference>
<dbReference type="GO" id="GO:0016787">
    <property type="term" value="F:hydrolase activity"/>
    <property type="evidence" value="ECO:0007669"/>
    <property type="project" value="UniProtKB-KW"/>
</dbReference>